<keyword evidence="1" id="KW-1133">Transmembrane helix</keyword>
<dbReference type="AlphaFoldDB" id="A0AA35TQY5"/>
<keyword evidence="2" id="KW-0732">Signal</keyword>
<dbReference type="Proteomes" id="UP001174909">
    <property type="component" value="Unassembled WGS sequence"/>
</dbReference>
<evidence type="ECO:0000313" key="4">
    <source>
        <dbReference type="Proteomes" id="UP001174909"/>
    </source>
</evidence>
<name>A0AA35TQY5_GEOBA</name>
<sequence>MRAARRPTVLLAVLLQSVAVYGNFLLEVQVLHFSNSDSDCGPVDECDVYIDGMCLDPQSGETGQECSLAASTDDLDLYKGLPMTGNLSASSQPWPVHFRLRIVVMDFDLTTLDDHIEDVVVLESLNTSSEFSEEMDYRNTPDGRITLSMRFRVRCSGGYEGPHCDCLPQNDDVSGHYSCREDRGISCLPGYTNTSNLCRQQDYCIGAVCHSNGTCVSNPTSYTCEQAHQEQSGESRSSVPGAVIGAIVAGLLVALLLCAVVVIVIIVCIVLRKKKVAT</sequence>
<keyword evidence="4" id="KW-1185">Reference proteome</keyword>
<feature type="transmembrane region" description="Helical" evidence="1">
    <location>
        <begin position="242"/>
        <end position="271"/>
    </location>
</feature>
<evidence type="ECO:0000256" key="2">
    <source>
        <dbReference type="SAM" id="SignalP"/>
    </source>
</evidence>
<evidence type="ECO:0000256" key="1">
    <source>
        <dbReference type="SAM" id="Phobius"/>
    </source>
</evidence>
<dbReference type="EMBL" id="CASHTH010003931">
    <property type="protein sequence ID" value="CAI8051456.1"/>
    <property type="molecule type" value="Genomic_DNA"/>
</dbReference>
<proteinExistence type="predicted"/>
<reference evidence="3" key="1">
    <citation type="submission" date="2023-03" db="EMBL/GenBank/DDBJ databases">
        <authorList>
            <person name="Steffen K."/>
            <person name="Cardenas P."/>
        </authorList>
    </citation>
    <scope>NUCLEOTIDE SEQUENCE</scope>
</reference>
<evidence type="ECO:0008006" key="5">
    <source>
        <dbReference type="Google" id="ProtNLM"/>
    </source>
</evidence>
<comment type="caution">
    <text evidence="3">The sequence shown here is derived from an EMBL/GenBank/DDBJ whole genome shotgun (WGS) entry which is preliminary data.</text>
</comment>
<feature type="signal peptide" evidence="2">
    <location>
        <begin position="1"/>
        <end position="22"/>
    </location>
</feature>
<evidence type="ECO:0000313" key="3">
    <source>
        <dbReference type="EMBL" id="CAI8051456.1"/>
    </source>
</evidence>
<keyword evidence="1" id="KW-0812">Transmembrane</keyword>
<feature type="chain" id="PRO_5041386108" description="EGF-like domain-containing protein" evidence="2">
    <location>
        <begin position="23"/>
        <end position="278"/>
    </location>
</feature>
<protein>
    <recommendedName>
        <fullName evidence="5">EGF-like domain-containing protein</fullName>
    </recommendedName>
</protein>
<accession>A0AA35TQY5</accession>
<organism evidence="3 4">
    <name type="scientific">Geodia barretti</name>
    <name type="common">Barrett's horny sponge</name>
    <dbReference type="NCBI Taxonomy" id="519541"/>
    <lineage>
        <taxon>Eukaryota</taxon>
        <taxon>Metazoa</taxon>
        <taxon>Porifera</taxon>
        <taxon>Demospongiae</taxon>
        <taxon>Heteroscleromorpha</taxon>
        <taxon>Tetractinellida</taxon>
        <taxon>Astrophorina</taxon>
        <taxon>Geodiidae</taxon>
        <taxon>Geodia</taxon>
    </lineage>
</organism>
<gene>
    <name evidence="3" type="ORF">GBAR_LOCUS28171</name>
</gene>
<keyword evidence="1" id="KW-0472">Membrane</keyword>